<dbReference type="Proteomes" id="UP000324233">
    <property type="component" value="Chromosome"/>
</dbReference>
<dbReference type="SUPFAM" id="SSF53098">
    <property type="entry name" value="Ribonuclease H-like"/>
    <property type="match status" value="1"/>
</dbReference>
<dbReference type="OrthoDB" id="9803913at2"/>
<dbReference type="InterPro" id="IPR036397">
    <property type="entry name" value="RNaseH_sf"/>
</dbReference>
<reference evidence="2 3" key="1">
    <citation type="submission" date="2019-08" db="EMBL/GenBank/DDBJ databases">
        <title>Deep-cultivation of Planctomycetes and their phenomic and genomic characterization uncovers novel biology.</title>
        <authorList>
            <person name="Wiegand S."/>
            <person name="Jogler M."/>
            <person name="Boedeker C."/>
            <person name="Pinto D."/>
            <person name="Vollmers J."/>
            <person name="Rivas-Marin E."/>
            <person name="Kohn T."/>
            <person name="Peeters S.H."/>
            <person name="Heuer A."/>
            <person name="Rast P."/>
            <person name="Oberbeckmann S."/>
            <person name="Bunk B."/>
            <person name="Jeske O."/>
            <person name="Meyerdierks A."/>
            <person name="Storesund J.E."/>
            <person name="Kallscheuer N."/>
            <person name="Luecker S."/>
            <person name="Lage O.M."/>
            <person name="Pohl T."/>
            <person name="Merkel B.J."/>
            <person name="Hornburger P."/>
            <person name="Mueller R.-W."/>
            <person name="Bruemmer F."/>
            <person name="Labrenz M."/>
            <person name="Spormann A.M."/>
            <person name="Op den Camp H."/>
            <person name="Overmann J."/>
            <person name="Amann R."/>
            <person name="Jetten M.S.M."/>
            <person name="Mascher T."/>
            <person name="Medema M.H."/>
            <person name="Devos D.P."/>
            <person name="Kaster A.-K."/>
            <person name="Ovreas L."/>
            <person name="Rohde M."/>
            <person name="Galperin M.Y."/>
            <person name="Jogler C."/>
        </authorList>
    </citation>
    <scope>NUCLEOTIDE SEQUENCE [LARGE SCALE GENOMIC DNA]</scope>
    <source>
        <strain evidence="2 3">OJF2</strain>
    </source>
</reference>
<dbReference type="PANTHER" id="PTHR30231">
    <property type="entry name" value="DNA POLYMERASE III SUBUNIT EPSILON"/>
    <property type="match status" value="1"/>
</dbReference>
<dbReference type="SMART" id="SM00479">
    <property type="entry name" value="EXOIII"/>
    <property type="match status" value="1"/>
</dbReference>
<dbReference type="InterPro" id="IPR013520">
    <property type="entry name" value="Ribonucl_H"/>
</dbReference>
<dbReference type="GO" id="GO:0045004">
    <property type="term" value="P:DNA replication proofreading"/>
    <property type="evidence" value="ECO:0007669"/>
    <property type="project" value="TreeGrafter"/>
</dbReference>
<dbReference type="GO" id="GO:0003676">
    <property type="term" value="F:nucleic acid binding"/>
    <property type="evidence" value="ECO:0007669"/>
    <property type="project" value="InterPro"/>
</dbReference>
<feature type="domain" description="Exonuclease" evidence="1">
    <location>
        <begin position="10"/>
        <end position="176"/>
    </location>
</feature>
<protein>
    <recommendedName>
        <fullName evidence="1">Exonuclease domain-containing protein</fullName>
    </recommendedName>
</protein>
<evidence type="ECO:0000313" key="3">
    <source>
        <dbReference type="Proteomes" id="UP000324233"/>
    </source>
</evidence>
<sequence length="255" mass="27807">MLKNITLDRPLAVLDLETTGTDTKIDRIVEVSVLKILPGGECDHRTRRVNPGVPIPPEATAVHGITDDDVADCPTFRAIAPGLARFLDGCDLGGFNILKYDLRLLAAEYNRAGLDFPVAGRKVIDACHIFHKREPRDLTAAYRFYCGLEHEGAHGAAADVLATLAILDAQVARYDDLPTTIDGLHAHCSDPTALDMSGMFGKDEDGVIVFVKGKYKGRTLEQVAGDKPDYLDWMLKADFFDDTKAIASQALRRAG</sequence>
<dbReference type="KEGG" id="agv:OJF2_25010"/>
<gene>
    <name evidence="2" type="ORF">OJF2_25010</name>
</gene>
<accession>A0A5B9W092</accession>
<dbReference type="GO" id="GO:0008408">
    <property type="term" value="F:3'-5' exonuclease activity"/>
    <property type="evidence" value="ECO:0007669"/>
    <property type="project" value="TreeGrafter"/>
</dbReference>
<dbReference type="GO" id="GO:0005829">
    <property type="term" value="C:cytosol"/>
    <property type="evidence" value="ECO:0007669"/>
    <property type="project" value="TreeGrafter"/>
</dbReference>
<proteinExistence type="predicted"/>
<evidence type="ECO:0000313" key="2">
    <source>
        <dbReference type="EMBL" id="QEH33968.1"/>
    </source>
</evidence>
<dbReference type="CDD" id="cd06127">
    <property type="entry name" value="DEDDh"/>
    <property type="match status" value="1"/>
</dbReference>
<dbReference type="Gene3D" id="3.30.420.10">
    <property type="entry name" value="Ribonuclease H-like superfamily/Ribonuclease H"/>
    <property type="match status" value="1"/>
</dbReference>
<dbReference type="InterPro" id="IPR012337">
    <property type="entry name" value="RNaseH-like_sf"/>
</dbReference>
<dbReference type="InterPro" id="IPR046768">
    <property type="entry name" value="ExoX-like_C"/>
</dbReference>
<dbReference type="Pfam" id="PF20600">
    <property type="entry name" value="ExoX-like_C"/>
    <property type="match status" value="1"/>
</dbReference>
<name>A0A5B9W092_9BACT</name>
<dbReference type="Pfam" id="PF00929">
    <property type="entry name" value="RNase_T"/>
    <property type="match status" value="1"/>
</dbReference>
<dbReference type="RefSeq" id="WP_148593958.1">
    <property type="nucleotide sequence ID" value="NZ_CP042997.1"/>
</dbReference>
<dbReference type="PANTHER" id="PTHR30231:SF41">
    <property type="entry name" value="DNA POLYMERASE III SUBUNIT EPSILON"/>
    <property type="match status" value="1"/>
</dbReference>
<organism evidence="2 3">
    <name type="scientific">Aquisphaera giovannonii</name>
    <dbReference type="NCBI Taxonomy" id="406548"/>
    <lineage>
        <taxon>Bacteria</taxon>
        <taxon>Pseudomonadati</taxon>
        <taxon>Planctomycetota</taxon>
        <taxon>Planctomycetia</taxon>
        <taxon>Isosphaerales</taxon>
        <taxon>Isosphaeraceae</taxon>
        <taxon>Aquisphaera</taxon>
    </lineage>
</organism>
<dbReference type="EMBL" id="CP042997">
    <property type="protein sequence ID" value="QEH33968.1"/>
    <property type="molecule type" value="Genomic_DNA"/>
</dbReference>
<evidence type="ECO:0000259" key="1">
    <source>
        <dbReference type="SMART" id="SM00479"/>
    </source>
</evidence>
<keyword evidence="3" id="KW-1185">Reference proteome</keyword>
<dbReference type="AlphaFoldDB" id="A0A5B9W092"/>